<evidence type="ECO:0000256" key="4">
    <source>
        <dbReference type="ARBA" id="ARBA00022980"/>
    </source>
</evidence>
<dbReference type="Pfam" id="PF08071">
    <property type="entry name" value="RS4NT"/>
    <property type="match status" value="1"/>
</dbReference>
<feature type="domain" description="RNA-binding S4" evidence="8">
    <location>
        <begin position="42"/>
        <end position="107"/>
    </location>
</feature>
<dbReference type="PROSITE" id="PS50889">
    <property type="entry name" value="S4"/>
    <property type="match status" value="1"/>
</dbReference>
<dbReference type="GO" id="GO:0022627">
    <property type="term" value="C:cytosolic small ribosomal subunit"/>
    <property type="evidence" value="ECO:0007669"/>
    <property type="project" value="TreeGrafter"/>
</dbReference>
<evidence type="ECO:0000256" key="6">
    <source>
        <dbReference type="ARBA" id="ARBA00035272"/>
    </source>
</evidence>
<dbReference type="Gene3D" id="3.10.290.10">
    <property type="entry name" value="RNA-binding S4 domain"/>
    <property type="match status" value="1"/>
</dbReference>
<dbReference type="InterPro" id="IPR014722">
    <property type="entry name" value="Rib_uL2_dom2"/>
</dbReference>
<evidence type="ECO:0000313" key="10">
    <source>
        <dbReference type="Proteomes" id="UP000008138"/>
    </source>
</evidence>
<evidence type="ECO:0000256" key="7">
    <source>
        <dbReference type="HAMAP-Rule" id="MF_00485"/>
    </source>
</evidence>
<evidence type="ECO:0000256" key="2">
    <source>
        <dbReference type="ARBA" id="ARBA00022730"/>
    </source>
</evidence>
<evidence type="ECO:0000256" key="5">
    <source>
        <dbReference type="ARBA" id="ARBA00023274"/>
    </source>
</evidence>
<dbReference type="SMART" id="SM00363">
    <property type="entry name" value="S4"/>
    <property type="match status" value="1"/>
</dbReference>
<dbReference type="HOGENOM" id="CLU_060400_0_0_2"/>
<dbReference type="InterPro" id="IPR000876">
    <property type="entry name" value="Ribosomal_eS4"/>
</dbReference>
<accession>F2L1B0</accession>
<dbReference type="NCBIfam" id="NF003312">
    <property type="entry name" value="PRK04313.1"/>
    <property type="match status" value="1"/>
</dbReference>
<dbReference type="Proteomes" id="UP000008138">
    <property type="component" value="Chromosome"/>
</dbReference>
<dbReference type="PANTHER" id="PTHR11581:SF0">
    <property type="entry name" value="SMALL RIBOSOMAL SUBUNIT PROTEIN ES4"/>
    <property type="match status" value="1"/>
</dbReference>
<dbReference type="SUPFAM" id="SSF55174">
    <property type="entry name" value="Alpha-L RNA-binding motif"/>
    <property type="match status" value="1"/>
</dbReference>
<dbReference type="GO" id="GO:0019843">
    <property type="term" value="F:rRNA binding"/>
    <property type="evidence" value="ECO:0007669"/>
    <property type="project" value="UniProtKB-KW"/>
</dbReference>
<comment type="similarity">
    <text evidence="1 7">Belongs to the eukaryotic ribosomal protein eS4 family.</text>
</comment>
<evidence type="ECO:0000259" key="8">
    <source>
        <dbReference type="SMART" id="SM00363"/>
    </source>
</evidence>
<keyword evidence="3 7" id="KW-0694">RNA-binding</keyword>
<dbReference type="InterPro" id="IPR002942">
    <property type="entry name" value="S4_RNA-bd"/>
</dbReference>
<keyword evidence="2" id="KW-0699">rRNA-binding</keyword>
<dbReference type="CDD" id="cd06087">
    <property type="entry name" value="KOW_RPS4"/>
    <property type="match status" value="1"/>
</dbReference>
<keyword evidence="10" id="KW-1185">Reference proteome</keyword>
<sequence>MGGAMPHLRRAVSPAWWPIPRKVGGVWAVKPAPGPHSLRRSMPLAVLVRDVLRYAKTLREARYIVARGYIKVDGRVRREYKFPVGVMDVVEVVPTGEVYRLVPDPVSYIKPVQIPSDEADLKLLRIEGKNYVSGNRIQLHFHDGRNLILPADVGLRFKTFDSVVYSISGKSVRQHIPFKLGVQSMVFDGSNVGFMGTVVEINWTLKRRLSTVALKSGEEVKRTILDYVMPVGESAPILKLQ</sequence>
<dbReference type="Pfam" id="PF00900">
    <property type="entry name" value="Ribosomal_S4e"/>
    <property type="match status" value="1"/>
</dbReference>
<dbReference type="Pfam" id="PF01479">
    <property type="entry name" value="S4"/>
    <property type="match status" value="1"/>
</dbReference>
<dbReference type="InterPro" id="IPR038237">
    <property type="entry name" value="Ribosomal_eS4_central_sf"/>
</dbReference>
<reference key="2">
    <citation type="submission" date="2011-03" db="EMBL/GenBank/DDBJ databases">
        <title>Complete genome sequence of the thermoacidophilic crenarchaeon Thermoproteus uzoniensis 768-20.</title>
        <authorList>
            <person name="Mardanov A.V."/>
            <person name="Gumerov V.M."/>
            <person name="Beletsky A.V."/>
            <person name="Prokofeva M.I."/>
            <person name="Bonch-Osmolovskaya E.A."/>
            <person name="Ravin N.V."/>
            <person name="Skryabin K.G."/>
        </authorList>
    </citation>
    <scope>NUCLEOTIDE SEQUENCE</scope>
    <source>
        <strain>768-20</strain>
    </source>
</reference>
<evidence type="ECO:0000256" key="3">
    <source>
        <dbReference type="ARBA" id="ARBA00022884"/>
    </source>
</evidence>
<dbReference type="InterPro" id="IPR041982">
    <property type="entry name" value="Ribosomal_eS4_KOW"/>
</dbReference>
<dbReference type="InterPro" id="IPR036986">
    <property type="entry name" value="S4_RNA-bd_sf"/>
</dbReference>
<dbReference type="GO" id="GO:0003735">
    <property type="term" value="F:structural constituent of ribosome"/>
    <property type="evidence" value="ECO:0007669"/>
    <property type="project" value="InterPro"/>
</dbReference>
<reference evidence="9 10" key="1">
    <citation type="journal article" date="2011" name="J. Bacteriol.">
        <title>Complete genome sequence of the thermoacidophilic crenarchaeon Thermoproteus uzoniensis 768-20.</title>
        <authorList>
            <person name="Mardanov A.V."/>
            <person name="Gumerov V.M."/>
            <person name="Beletsky A.V."/>
            <person name="Prokofeva M.I."/>
            <person name="Bonch-Osmolovskaya E.A."/>
            <person name="Ravin N.V."/>
            <person name="Skryabin K.G."/>
        </authorList>
    </citation>
    <scope>NUCLEOTIDE SEQUENCE [LARGE SCALE GENOMIC DNA]</scope>
    <source>
        <strain evidence="9 10">768-20</strain>
    </source>
</reference>
<keyword evidence="5 7" id="KW-0687">Ribonucleoprotein</keyword>
<dbReference type="eggNOG" id="arCOG04093">
    <property type="taxonomic scope" value="Archaea"/>
</dbReference>
<dbReference type="EMBL" id="CP002590">
    <property type="protein sequence ID" value="AEA12846.1"/>
    <property type="molecule type" value="Genomic_DNA"/>
</dbReference>
<dbReference type="HAMAP" id="MF_00485">
    <property type="entry name" value="Ribosomal_eS4"/>
    <property type="match status" value="1"/>
</dbReference>
<organism evidence="9 10">
    <name type="scientific">Thermoproteus uzoniensis (strain 768-20)</name>
    <dbReference type="NCBI Taxonomy" id="999630"/>
    <lineage>
        <taxon>Archaea</taxon>
        <taxon>Thermoproteota</taxon>
        <taxon>Thermoprotei</taxon>
        <taxon>Thermoproteales</taxon>
        <taxon>Thermoproteaceae</taxon>
        <taxon>Thermoproteus</taxon>
    </lineage>
</organism>
<dbReference type="KEGG" id="tuz:TUZN_1370"/>
<dbReference type="Gene3D" id="2.40.50.740">
    <property type="match status" value="1"/>
</dbReference>
<dbReference type="AlphaFoldDB" id="F2L1B0"/>
<dbReference type="PANTHER" id="PTHR11581">
    <property type="entry name" value="30S/40S RIBOSOMAL PROTEIN S4"/>
    <property type="match status" value="1"/>
</dbReference>
<name>F2L1B0_THEU7</name>
<dbReference type="FunFam" id="3.10.290.10:FF:000002">
    <property type="entry name" value="40S ribosomal protein S4"/>
    <property type="match status" value="1"/>
</dbReference>
<dbReference type="GO" id="GO:0006412">
    <property type="term" value="P:translation"/>
    <property type="evidence" value="ECO:0007669"/>
    <property type="project" value="UniProtKB-UniRule"/>
</dbReference>
<keyword evidence="4 7" id="KW-0689">Ribosomal protein</keyword>
<proteinExistence type="inferred from homology"/>
<dbReference type="Gene3D" id="2.30.30.30">
    <property type="match status" value="1"/>
</dbReference>
<dbReference type="STRING" id="999630.TUZN_1370"/>
<dbReference type="InterPro" id="IPR013843">
    <property type="entry name" value="Ribosomal_eS4_N"/>
</dbReference>
<evidence type="ECO:0000313" key="9">
    <source>
        <dbReference type="EMBL" id="AEA12846.1"/>
    </source>
</evidence>
<gene>
    <name evidence="7" type="primary">rps4e</name>
    <name evidence="9" type="ordered locus">TUZN_1370</name>
</gene>
<protein>
    <recommendedName>
        <fullName evidence="6 7">Small ribosomal subunit protein eS4</fullName>
    </recommendedName>
</protein>
<evidence type="ECO:0000256" key="1">
    <source>
        <dbReference type="ARBA" id="ARBA00007500"/>
    </source>
</evidence>
<dbReference type="InterPro" id="IPR013845">
    <property type="entry name" value="Ribosomal_eS4_central_region"/>
</dbReference>
<dbReference type="PIRSF" id="PIRSF002116">
    <property type="entry name" value="Ribosomal_S4"/>
    <property type="match status" value="1"/>
</dbReference>